<evidence type="ECO:0000313" key="2">
    <source>
        <dbReference type="Proteomes" id="UP000235786"/>
    </source>
</evidence>
<dbReference type="OrthoDB" id="4764735at2759"/>
<organism evidence="1 2">
    <name type="scientific">Hyaloscypha variabilis (strain UAMH 11265 / GT02V1 / F)</name>
    <name type="common">Meliniomyces variabilis</name>
    <dbReference type="NCBI Taxonomy" id="1149755"/>
    <lineage>
        <taxon>Eukaryota</taxon>
        <taxon>Fungi</taxon>
        <taxon>Dikarya</taxon>
        <taxon>Ascomycota</taxon>
        <taxon>Pezizomycotina</taxon>
        <taxon>Leotiomycetes</taxon>
        <taxon>Helotiales</taxon>
        <taxon>Hyaloscyphaceae</taxon>
        <taxon>Hyaloscypha</taxon>
        <taxon>Hyaloscypha variabilis</taxon>
    </lineage>
</organism>
<protein>
    <submittedName>
        <fullName evidence="1">Uncharacterized protein</fullName>
    </submittedName>
</protein>
<dbReference type="AlphaFoldDB" id="A0A2J6QZ76"/>
<gene>
    <name evidence="1" type="ORF">L207DRAFT_591514</name>
</gene>
<sequence>MATPGQPNVFFVFGPAHSFIAYLPGIYSRSSNFSSEIASILATDNIKSINFVAFPGYTGDAQAKDGVEIFEAYIGYHKKHGLKTSGQLYTPLNKTLALNGLDDWIKAQDKKSEGVEVVCNSTGGYWARVGQGDKTKVFHCGLTNETKQWLKKTNPHGACATCVALGVDNSYIIVYEDKHVVWDLKGRYEELDKRLTQVLATPNTLFYVALNPYHADEYFCQFDDWSCSFNFAGTADFKQLEKLILDSDLRVIIDSETLKQSTDAVQAVTTTTEKAKDGFAVTVFQKALTDVAEKNLEGNLTSMMGAL</sequence>
<dbReference type="Proteomes" id="UP000235786">
    <property type="component" value="Unassembled WGS sequence"/>
</dbReference>
<dbReference type="STRING" id="1149755.A0A2J6QZ76"/>
<name>A0A2J6QZ76_HYAVF</name>
<reference evidence="1 2" key="1">
    <citation type="submission" date="2016-04" db="EMBL/GenBank/DDBJ databases">
        <title>A degradative enzymes factory behind the ericoid mycorrhizal symbiosis.</title>
        <authorList>
            <consortium name="DOE Joint Genome Institute"/>
            <person name="Martino E."/>
            <person name="Morin E."/>
            <person name="Grelet G."/>
            <person name="Kuo A."/>
            <person name="Kohler A."/>
            <person name="Daghino S."/>
            <person name="Barry K."/>
            <person name="Choi C."/>
            <person name="Cichocki N."/>
            <person name="Clum A."/>
            <person name="Copeland A."/>
            <person name="Hainaut M."/>
            <person name="Haridas S."/>
            <person name="Labutti K."/>
            <person name="Lindquist E."/>
            <person name="Lipzen A."/>
            <person name="Khouja H.-R."/>
            <person name="Murat C."/>
            <person name="Ohm R."/>
            <person name="Olson A."/>
            <person name="Spatafora J."/>
            <person name="Veneault-Fourrey C."/>
            <person name="Henrissat B."/>
            <person name="Grigoriev I."/>
            <person name="Martin F."/>
            <person name="Perotto S."/>
        </authorList>
    </citation>
    <scope>NUCLEOTIDE SEQUENCE [LARGE SCALE GENOMIC DNA]</scope>
    <source>
        <strain evidence="1 2">F</strain>
    </source>
</reference>
<accession>A0A2J6QZ76</accession>
<dbReference type="EMBL" id="KZ613962">
    <property type="protein sequence ID" value="PMD31563.1"/>
    <property type="molecule type" value="Genomic_DNA"/>
</dbReference>
<proteinExistence type="predicted"/>
<keyword evidence="2" id="KW-1185">Reference proteome</keyword>
<evidence type="ECO:0000313" key="1">
    <source>
        <dbReference type="EMBL" id="PMD31563.1"/>
    </source>
</evidence>